<dbReference type="Gene3D" id="3.40.50.720">
    <property type="entry name" value="NAD(P)-binding Rossmann-like Domain"/>
    <property type="match status" value="1"/>
</dbReference>
<accession>A0A2V4C547</accession>
<protein>
    <submittedName>
        <fullName evidence="1">NmrA family transcriptional regulator</fullName>
    </submittedName>
</protein>
<dbReference type="SUPFAM" id="SSF51735">
    <property type="entry name" value="NAD(P)-binding Rossmann-fold domains"/>
    <property type="match status" value="1"/>
</dbReference>
<dbReference type="InterPro" id="IPR036291">
    <property type="entry name" value="NAD(P)-bd_dom_sf"/>
</dbReference>
<dbReference type="Gene3D" id="3.90.25.10">
    <property type="entry name" value="UDP-galactose 4-epimerase, domain 1"/>
    <property type="match status" value="1"/>
</dbReference>
<dbReference type="Proteomes" id="UP000247681">
    <property type="component" value="Unassembled WGS sequence"/>
</dbReference>
<organism evidence="1 2">
    <name type="scientific">Flavobacterium hydrophilum</name>
    <dbReference type="NCBI Taxonomy" id="2211445"/>
    <lineage>
        <taxon>Bacteria</taxon>
        <taxon>Pseudomonadati</taxon>
        <taxon>Bacteroidota</taxon>
        <taxon>Flavobacteriia</taxon>
        <taxon>Flavobacteriales</taxon>
        <taxon>Flavobacteriaceae</taxon>
        <taxon>Flavobacterium</taxon>
    </lineage>
</organism>
<sequence>METKKILILGGNGKTGRRVAQLLKETSNAEVYIGSRSGIPPFYWENPETWSEVIDGIDTVYITFQPDLAIPSAPETIQKFTTLATQNGVQKIVLLSGRGEKEAQVCEEIVKSTAKNWTIVRASWFNQNFSESIFLEPILAGYVAIARAETLEPFTDADDIAAVVTEALLNEKHNGKTYELTGPRLLSFQQAVAEIAQITNREIHFQPLSVDEYIGMLREYQVPEDELWLVNYLFSEVLDGRNSSITNDIEKVLGRKAKDFTDYVKETAQTGIWDAPKLVATS</sequence>
<dbReference type="EMBL" id="QJHL01000001">
    <property type="protein sequence ID" value="PXY46097.1"/>
    <property type="molecule type" value="Genomic_DNA"/>
</dbReference>
<dbReference type="InterPro" id="IPR051604">
    <property type="entry name" value="Ergot_Alk_Oxidoreductase"/>
</dbReference>
<name>A0A2V4C547_9FLAO</name>
<evidence type="ECO:0000313" key="2">
    <source>
        <dbReference type="Proteomes" id="UP000247681"/>
    </source>
</evidence>
<dbReference type="OrthoDB" id="9780595at2"/>
<proteinExistence type="predicted"/>
<reference evidence="1 2" key="1">
    <citation type="submission" date="2018-05" db="EMBL/GenBank/DDBJ databases">
        <title>Flavobacterium sp. strain IMCC34758, incomplete genome.</title>
        <authorList>
            <person name="Joung Y."/>
        </authorList>
    </citation>
    <scope>NUCLEOTIDE SEQUENCE [LARGE SCALE GENOMIC DNA]</scope>
    <source>
        <strain evidence="1 2">IMCC34758</strain>
    </source>
</reference>
<keyword evidence="2" id="KW-1185">Reference proteome</keyword>
<dbReference type="PANTHER" id="PTHR43162:SF1">
    <property type="entry name" value="PRESTALK A DIFFERENTIATION PROTEIN A"/>
    <property type="match status" value="1"/>
</dbReference>
<evidence type="ECO:0000313" key="1">
    <source>
        <dbReference type="EMBL" id="PXY46097.1"/>
    </source>
</evidence>
<dbReference type="AlphaFoldDB" id="A0A2V4C547"/>
<comment type="caution">
    <text evidence="1">The sequence shown here is derived from an EMBL/GenBank/DDBJ whole genome shotgun (WGS) entry which is preliminary data.</text>
</comment>
<dbReference type="PANTHER" id="PTHR43162">
    <property type="match status" value="1"/>
</dbReference>
<gene>
    <name evidence="1" type="ORF">DMB68_02600</name>
</gene>
<dbReference type="RefSeq" id="WP_110345108.1">
    <property type="nucleotide sequence ID" value="NZ_QJHL01000001.1"/>
</dbReference>